<evidence type="ECO:0000256" key="2">
    <source>
        <dbReference type="ARBA" id="ARBA00022448"/>
    </source>
</evidence>
<dbReference type="GO" id="GO:0016020">
    <property type="term" value="C:membrane"/>
    <property type="evidence" value="ECO:0007669"/>
    <property type="project" value="UniProtKB-SubCell"/>
</dbReference>
<dbReference type="Pfam" id="PF01061">
    <property type="entry name" value="ABC2_membrane"/>
    <property type="match status" value="2"/>
</dbReference>
<evidence type="ECO:0000313" key="12">
    <source>
        <dbReference type="EMBL" id="ANZ73693.1"/>
    </source>
</evidence>
<dbReference type="InterPro" id="IPR017871">
    <property type="entry name" value="ABC_transporter-like_CS"/>
</dbReference>
<keyword evidence="2" id="KW-0813">Transport</keyword>
<accession>A0A1B2J6T4</accession>
<evidence type="ECO:0000256" key="9">
    <source>
        <dbReference type="SAM" id="MobiDB-lite"/>
    </source>
</evidence>
<feature type="compositionally biased region" description="Polar residues" evidence="9">
    <location>
        <begin position="1506"/>
        <end position="1517"/>
    </location>
</feature>
<dbReference type="Pfam" id="PF14510">
    <property type="entry name" value="ABC_trans_N"/>
    <property type="match status" value="1"/>
</dbReference>
<dbReference type="InterPro" id="IPR005285">
    <property type="entry name" value="Drug-R_PDR/CDR"/>
</dbReference>
<name>A0A1B2J6T4_PICPA</name>
<feature type="transmembrane region" description="Helical" evidence="10">
    <location>
        <begin position="1209"/>
        <end position="1228"/>
    </location>
</feature>
<dbReference type="PROSITE" id="PS50893">
    <property type="entry name" value="ABC_TRANSPORTER_2"/>
    <property type="match status" value="2"/>
</dbReference>
<evidence type="ECO:0000259" key="11">
    <source>
        <dbReference type="PROSITE" id="PS50893"/>
    </source>
</evidence>
<evidence type="ECO:0000256" key="8">
    <source>
        <dbReference type="ARBA" id="ARBA00023136"/>
    </source>
</evidence>
<comment type="subcellular location">
    <subcellularLocation>
        <location evidence="1">Membrane</location>
        <topology evidence="1">Multi-pass membrane protein</topology>
    </subcellularLocation>
</comment>
<dbReference type="SMART" id="SM00382">
    <property type="entry name" value="AAA"/>
    <property type="match status" value="2"/>
</dbReference>
<dbReference type="OrthoDB" id="245989at2759"/>
<dbReference type="InterPro" id="IPR034001">
    <property type="entry name" value="ABCG_PDR_1"/>
</dbReference>
<dbReference type="PANTHER" id="PTHR19241">
    <property type="entry name" value="ATP-BINDING CASSETTE TRANSPORTER"/>
    <property type="match status" value="1"/>
</dbReference>
<evidence type="ECO:0000256" key="10">
    <source>
        <dbReference type="SAM" id="Phobius"/>
    </source>
</evidence>
<feature type="domain" description="ABC transporter" evidence="11">
    <location>
        <begin position="843"/>
        <end position="1083"/>
    </location>
</feature>
<dbReference type="InterPro" id="IPR010929">
    <property type="entry name" value="PDR_CDR_ABC"/>
</dbReference>
<dbReference type="EMBL" id="CP014584">
    <property type="protein sequence ID" value="ANZ73693.1"/>
    <property type="molecule type" value="Genomic_DNA"/>
</dbReference>
<organism evidence="12 13">
    <name type="scientific">Komagataella pastoris</name>
    <name type="common">Yeast</name>
    <name type="synonym">Pichia pastoris</name>
    <dbReference type="NCBI Taxonomy" id="4922"/>
    <lineage>
        <taxon>Eukaryota</taxon>
        <taxon>Fungi</taxon>
        <taxon>Dikarya</taxon>
        <taxon>Ascomycota</taxon>
        <taxon>Saccharomycotina</taxon>
        <taxon>Pichiomycetes</taxon>
        <taxon>Pichiales</taxon>
        <taxon>Pichiaceae</taxon>
        <taxon>Komagataella</taxon>
    </lineage>
</organism>
<keyword evidence="13" id="KW-1185">Reference proteome</keyword>
<proteinExistence type="predicted"/>
<feature type="transmembrane region" description="Helical" evidence="10">
    <location>
        <begin position="1448"/>
        <end position="1469"/>
    </location>
</feature>
<feature type="transmembrane region" description="Helical" evidence="10">
    <location>
        <begin position="584"/>
        <end position="607"/>
    </location>
</feature>
<dbReference type="Proteomes" id="UP000094565">
    <property type="component" value="Chromosome 1"/>
</dbReference>
<feature type="region of interest" description="Disordered" evidence="9">
    <location>
        <begin position="1480"/>
        <end position="1517"/>
    </location>
</feature>
<evidence type="ECO:0000256" key="3">
    <source>
        <dbReference type="ARBA" id="ARBA00022692"/>
    </source>
</evidence>
<feature type="transmembrane region" description="Helical" evidence="10">
    <location>
        <begin position="619"/>
        <end position="638"/>
    </location>
</feature>
<dbReference type="InterPro" id="IPR003593">
    <property type="entry name" value="AAA+_ATPase"/>
</dbReference>
<protein>
    <submittedName>
        <fullName evidence="12">BA75_01134T0</fullName>
    </submittedName>
</protein>
<feature type="transmembrane region" description="Helical" evidence="10">
    <location>
        <begin position="1299"/>
        <end position="1320"/>
    </location>
</feature>
<dbReference type="Gene3D" id="3.40.50.300">
    <property type="entry name" value="P-loop containing nucleotide triphosphate hydrolases"/>
    <property type="match status" value="2"/>
</dbReference>
<dbReference type="SUPFAM" id="SSF52540">
    <property type="entry name" value="P-loop containing nucleoside triphosphate hydrolases"/>
    <property type="match status" value="2"/>
</dbReference>
<gene>
    <name evidence="12" type="primary">PDR5</name>
    <name evidence="12" type="ORF">ATY40_BA7501134</name>
</gene>
<dbReference type="InterPro" id="IPR003439">
    <property type="entry name" value="ABC_transporter-like_ATP-bd"/>
</dbReference>
<dbReference type="PROSITE" id="PS00211">
    <property type="entry name" value="ABC_TRANSPORTER_1"/>
    <property type="match status" value="1"/>
</dbReference>
<evidence type="ECO:0000256" key="4">
    <source>
        <dbReference type="ARBA" id="ARBA00022737"/>
    </source>
</evidence>
<feature type="transmembrane region" description="Helical" evidence="10">
    <location>
        <begin position="542"/>
        <end position="563"/>
    </location>
</feature>
<dbReference type="FunFam" id="3.40.50.300:FF:000054">
    <property type="entry name" value="ABC multidrug transporter atrF"/>
    <property type="match status" value="1"/>
</dbReference>
<dbReference type="InterPro" id="IPR013525">
    <property type="entry name" value="ABC2_TM"/>
</dbReference>
<feature type="region of interest" description="Disordered" evidence="9">
    <location>
        <begin position="1"/>
        <end position="24"/>
    </location>
</feature>
<dbReference type="GO" id="GO:0140359">
    <property type="term" value="F:ABC-type transporter activity"/>
    <property type="evidence" value="ECO:0007669"/>
    <property type="project" value="InterPro"/>
</dbReference>
<keyword evidence="7 10" id="KW-1133">Transmembrane helix</keyword>
<dbReference type="CDD" id="cd03232">
    <property type="entry name" value="ABCG_PDR_domain2"/>
    <property type="match status" value="1"/>
</dbReference>
<feature type="compositionally biased region" description="Basic and acidic residues" evidence="9">
    <location>
        <begin position="1"/>
        <end position="11"/>
    </location>
</feature>
<keyword evidence="4" id="KW-0677">Repeat</keyword>
<keyword evidence="3 10" id="KW-0812">Transmembrane</keyword>
<keyword evidence="8 10" id="KW-0472">Membrane</keyword>
<feature type="transmembrane region" description="Helical" evidence="10">
    <location>
        <begin position="1248"/>
        <end position="1279"/>
    </location>
</feature>
<dbReference type="NCBIfam" id="TIGR00956">
    <property type="entry name" value="3a01205"/>
    <property type="match status" value="1"/>
</dbReference>
<feature type="transmembrane region" description="Helical" evidence="10">
    <location>
        <begin position="1178"/>
        <end position="1197"/>
    </location>
</feature>
<feature type="transmembrane region" description="Helical" evidence="10">
    <location>
        <begin position="1332"/>
        <end position="1354"/>
    </location>
</feature>
<dbReference type="InterPro" id="IPR029481">
    <property type="entry name" value="ABC_trans_N"/>
</dbReference>
<feature type="transmembrane region" description="Helical" evidence="10">
    <location>
        <begin position="508"/>
        <end position="530"/>
    </location>
</feature>
<dbReference type="GO" id="GO:1990961">
    <property type="term" value="P:xenobiotic detoxification by transmembrane export across the plasma membrane"/>
    <property type="evidence" value="ECO:0007669"/>
    <property type="project" value="InterPro"/>
</dbReference>
<evidence type="ECO:0000313" key="13">
    <source>
        <dbReference type="Proteomes" id="UP000094565"/>
    </source>
</evidence>
<dbReference type="Pfam" id="PF00005">
    <property type="entry name" value="ABC_tran"/>
    <property type="match status" value="2"/>
</dbReference>
<evidence type="ECO:0000256" key="1">
    <source>
        <dbReference type="ARBA" id="ARBA00004141"/>
    </source>
</evidence>
<feature type="domain" description="ABC transporter" evidence="11">
    <location>
        <begin position="147"/>
        <end position="398"/>
    </location>
</feature>
<dbReference type="InterPro" id="IPR027417">
    <property type="entry name" value="P-loop_NTPase"/>
</dbReference>
<keyword evidence="5" id="KW-0547">Nucleotide-binding</keyword>
<feature type="transmembrane region" description="Helical" evidence="10">
    <location>
        <begin position="650"/>
        <end position="669"/>
    </location>
</feature>
<dbReference type="CDD" id="cd03233">
    <property type="entry name" value="ABCG_PDR_domain1"/>
    <property type="match status" value="1"/>
</dbReference>
<evidence type="ECO:0000256" key="7">
    <source>
        <dbReference type="ARBA" id="ARBA00022989"/>
    </source>
</evidence>
<feature type="transmembrane region" description="Helical" evidence="10">
    <location>
        <begin position="759"/>
        <end position="776"/>
    </location>
</feature>
<keyword evidence="6" id="KW-0067">ATP-binding</keyword>
<evidence type="ECO:0000256" key="5">
    <source>
        <dbReference type="ARBA" id="ARBA00022741"/>
    </source>
</evidence>
<reference evidence="12 13" key="1">
    <citation type="submission" date="2016-02" db="EMBL/GenBank/DDBJ databases">
        <title>Comparative genomic and transcriptomic foundation for Pichia pastoris.</title>
        <authorList>
            <person name="Love K.R."/>
            <person name="Shah K.A."/>
            <person name="Whittaker C.A."/>
            <person name="Wu J."/>
            <person name="Bartlett M.C."/>
            <person name="Ma D."/>
            <person name="Leeson R.L."/>
            <person name="Priest M."/>
            <person name="Young S.K."/>
            <person name="Love J.C."/>
        </authorList>
    </citation>
    <scope>NUCLEOTIDE SEQUENCE [LARGE SCALE GENOMIC DNA]</scope>
    <source>
        <strain evidence="12 13">ATCC 28485</strain>
    </source>
</reference>
<evidence type="ECO:0000256" key="6">
    <source>
        <dbReference type="ARBA" id="ARBA00022840"/>
    </source>
</evidence>
<dbReference type="Pfam" id="PF06422">
    <property type="entry name" value="PDR_CDR"/>
    <property type="match status" value="1"/>
</dbReference>
<dbReference type="GO" id="GO:0016887">
    <property type="term" value="F:ATP hydrolysis activity"/>
    <property type="evidence" value="ECO:0007669"/>
    <property type="project" value="InterPro"/>
</dbReference>
<dbReference type="GO" id="GO:0005524">
    <property type="term" value="F:ATP binding"/>
    <property type="evidence" value="ECO:0007669"/>
    <property type="project" value="UniProtKB-KW"/>
</dbReference>
<sequence length="1517" mass="170504">MSNRSFEHEIENISVNGSDSELAPYEGYDEHAENEVRELARKLTNQSAANATESSQDLIRTLTSFSQVPGVQSFEGDIDPRLDPNSPQFNGSFWIKNFRKTMDTNPDYFKHSSLGIGYRNLRATGAASDADFQATVSNLPLKYIQSIRSLLRNKSSEEGRFDILKTMDGLMLPGTVTVVLGRPGAGCSTLLKTIAAHTYGFEIAPESEISYDGLSPKQIINNYRGEVVYSAETDVHFPQLTVGDTLKFAARMRTPQNRPEGISREAYANHLADVYMATYGLSHTRGTRVGNDLVRGVSGGERKRVSIAEVSLCGAQLQCWDNATRGLDAATALEFIKALKTQTSILDTTALIAIYQCSQDAYDLFDNVVLLYEGYQIFFGTADSAKNFFLEMGYDCPARQTTADFLTSLTNPAERIVRKGFEGNVPKTPEEFSQYWRASPEYAELARRVDAYIQENKDGHGAQAFHDAHVAKQASSSRPSSPFTLSFWMQIRYVMGRNLLRTKADPSITLFSVIANSIMGLILSSLFYNLPATTGSFYTRTAALFFAVLFNAFSSMLEIMALFESRAIVEKHKKYALYHPSADALASIITELPPKILTSIAFNLIYYFMVNFRREPGRFFFYFLISNFATLFMSHIFRTLGAATKTLSEAMTPAALMLLAMVIYTGFVIPTPNMLGWSRWINYINPIGYVFESIMCNEFHGRDFECSQFVPDGPGFEDYGLENKVCSTVGGLPGESFVSGSRYLVESFDYHNDWKWKNFGIIVGFTVFFLVVYMSLCELQKGAMQKGEIVLFQSSTLRKIKKQNKNRVSDVESSDSNEKIVTEQDVSDEGEGVAALQAGKDIFHWRDVCYDIKQINRRILDHVDGWVKPGTLTALMGASGAGKTTLLDVLANRVTMGVVTGNMFVNGRLRDSSFQRSTGYVQQQDLHLETSTVREALRFSAYLRQPKSVSKAEKDSYVENVIKILEMSKYSDAVVGVAGEGLNVEQRKRLTIGVELAAKPQLLLFLDEPTSGLDSQTAWSICKLMRKLADNGQAVLCTIHQPSAILLQEFDRLLFLQKGGQTVYFGDLGTNCSTLIQYFENHGSPKCPPEANPAEWMLSVIGAAPGSVADKDYHQVWLESAERATVREELAIMERELVKIPKDDSPEARMEFAAPILSQYFIVLKRVFQQYWRTPSYLWSKILLTVISALFNGFSFFKASNSLQGLQNQMFSIFMFTIILLTMIQQMLPHYTAQRDLYEARERPSKTFSWLAFILAQITVEVPWQLGVGTVGFFCWYYTVGFQNNTTSADVHERGALMWLYVTAFYIYTSTLGQACVAGMQVYDNAANLSTLLYTMSLNFCGVLKIPTGFWVFMYRVSPFTYWVQGVLAVGIANSDLECSDVELLLIQPPNEMTCSEYLDPYIELTTAGYIVGEDQNATSDCRFCPASSTNTFLSSVQSKYSERWRNWGIFICYIAINMFFTVFFYWLCRVPKSNSRVKNEEASEAELEQITIERQQTRESKHSRNSLSRRATSTKA</sequence>
<dbReference type="InterPro" id="IPR034003">
    <property type="entry name" value="ABCG_PDR_2"/>
</dbReference>